<dbReference type="PANTHER" id="PTHR23310">
    <property type="entry name" value="ACYL-COA-BINDING PROTEIN, ACBP"/>
    <property type="match status" value="1"/>
</dbReference>
<comment type="similarity">
    <text evidence="1">Belongs to the ACBP family.</text>
</comment>
<feature type="signal peptide" evidence="3">
    <location>
        <begin position="1"/>
        <end position="27"/>
    </location>
</feature>
<dbReference type="Proteomes" id="UP001229421">
    <property type="component" value="Unassembled WGS sequence"/>
</dbReference>
<dbReference type="InterPro" id="IPR000582">
    <property type="entry name" value="Acyl-CoA-binding_protein"/>
</dbReference>
<protein>
    <recommendedName>
        <fullName evidence="4">ACB domain-containing protein</fullName>
    </recommendedName>
</protein>
<dbReference type="PRINTS" id="PR00689">
    <property type="entry name" value="ACOABINDINGP"/>
</dbReference>
<dbReference type="EMBL" id="JAUHHV010000002">
    <property type="protein sequence ID" value="KAK1433435.1"/>
    <property type="molecule type" value="Genomic_DNA"/>
</dbReference>
<evidence type="ECO:0000313" key="5">
    <source>
        <dbReference type="EMBL" id="KAK1433435.1"/>
    </source>
</evidence>
<accession>A0AAD8L945</accession>
<proteinExistence type="inferred from homology"/>
<dbReference type="Pfam" id="PF00887">
    <property type="entry name" value="ACBP"/>
    <property type="match status" value="1"/>
</dbReference>
<dbReference type="Gene3D" id="1.20.80.10">
    <property type="match status" value="1"/>
</dbReference>
<name>A0AAD8L945_TARER</name>
<reference evidence="5" key="1">
    <citation type="journal article" date="2023" name="bioRxiv">
        <title>Improved chromosome-level genome assembly for marigold (Tagetes erecta).</title>
        <authorList>
            <person name="Jiang F."/>
            <person name="Yuan L."/>
            <person name="Wang S."/>
            <person name="Wang H."/>
            <person name="Xu D."/>
            <person name="Wang A."/>
            <person name="Fan W."/>
        </authorList>
    </citation>
    <scope>NUCLEOTIDE SEQUENCE</scope>
    <source>
        <strain evidence="5">WSJ</strain>
        <tissue evidence="5">Leaf</tissue>
    </source>
</reference>
<dbReference type="SUPFAM" id="SSF47027">
    <property type="entry name" value="Acyl-CoA binding protein"/>
    <property type="match status" value="1"/>
</dbReference>
<dbReference type="GO" id="GO:0000062">
    <property type="term" value="F:fatty-acyl-CoA binding"/>
    <property type="evidence" value="ECO:0007669"/>
    <property type="project" value="InterPro"/>
</dbReference>
<dbReference type="PANTHER" id="PTHR23310:SF105">
    <property type="entry name" value="ACYL-COA-BINDING DOMAIN-CONTAINING PROTEIN 5"/>
    <property type="match status" value="1"/>
</dbReference>
<gene>
    <name evidence="5" type="ORF">QVD17_10345</name>
</gene>
<feature type="domain" description="ACB" evidence="4">
    <location>
        <begin position="192"/>
        <end position="279"/>
    </location>
</feature>
<evidence type="ECO:0000256" key="1">
    <source>
        <dbReference type="ARBA" id="ARBA00005567"/>
    </source>
</evidence>
<evidence type="ECO:0000256" key="3">
    <source>
        <dbReference type="SAM" id="SignalP"/>
    </source>
</evidence>
<evidence type="ECO:0000256" key="2">
    <source>
        <dbReference type="ARBA" id="ARBA00023121"/>
    </source>
</evidence>
<evidence type="ECO:0000259" key="4">
    <source>
        <dbReference type="PROSITE" id="PS51228"/>
    </source>
</evidence>
<keyword evidence="6" id="KW-1185">Reference proteome</keyword>
<dbReference type="PROSITE" id="PS51228">
    <property type="entry name" value="ACB_2"/>
    <property type="match status" value="1"/>
</dbReference>
<sequence length="287" mass="31925">METLQQMFMPVIAAFAFLILIAKFVSAAINGDAPADHHHFTSISDPRHVLDNDLKSSMTEKGSSKRKSTKKVRFAVDHDEFADTTVVNKAVVARSETKSIVFEKDRSEVDDCGNEIVECDESVSNCVDQEKLKGGEIESVEETVICEENAAKCMKLLCDDGIDEAEKEKEGLISEEDDSSDDDWEGVERSDLEKVFVTAADYCKVDDNLQSLESDIQMQLYALHKVATEGPCHEAQPMALKVSARAKWNSWQKLGNMNPDVAMEKYIALVSELAPGWSQGIHSFDKH</sequence>
<feature type="chain" id="PRO_5042159465" description="ACB domain-containing protein" evidence="3">
    <location>
        <begin position="28"/>
        <end position="287"/>
    </location>
</feature>
<comment type="caution">
    <text evidence="5">The sequence shown here is derived from an EMBL/GenBank/DDBJ whole genome shotgun (WGS) entry which is preliminary data.</text>
</comment>
<dbReference type="InterPro" id="IPR035984">
    <property type="entry name" value="Acyl-CoA-binding_sf"/>
</dbReference>
<keyword evidence="2" id="KW-0446">Lipid-binding</keyword>
<evidence type="ECO:0000313" key="6">
    <source>
        <dbReference type="Proteomes" id="UP001229421"/>
    </source>
</evidence>
<dbReference type="GO" id="GO:0006631">
    <property type="term" value="P:fatty acid metabolic process"/>
    <property type="evidence" value="ECO:0007669"/>
    <property type="project" value="TreeGrafter"/>
</dbReference>
<organism evidence="5 6">
    <name type="scientific">Tagetes erecta</name>
    <name type="common">African marigold</name>
    <dbReference type="NCBI Taxonomy" id="13708"/>
    <lineage>
        <taxon>Eukaryota</taxon>
        <taxon>Viridiplantae</taxon>
        <taxon>Streptophyta</taxon>
        <taxon>Embryophyta</taxon>
        <taxon>Tracheophyta</taxon>
        <taxon>Spermatophyta</taxon>
        <taxon>Magnoliopsida</taxon>
        <taxon>eudicotyledons</taxon>
        <taxon>Gunneridae</taxon>
        <taxon>Pentapetalae</taxon>
        <taxon>asterids</taxon>
        <taxon>campanulids</taxon>
        <taxon>Asterales</taxon>
        <taxon>Asteraceae</taxon>
        <taxon>Asteroideae</taxon>
        <taxon>Heliantheae alliance</taxon>
        <taxon>Tageteae</taxon>
        <taxon>Tagetes</taxon>
    </lineage>
</organism>
<keyword evidence="3" id="KW-0732">Signal</keyword>
<dbReference type="AlphaFoldDB" id="A0AAD8L945"/>
<dbReference type="InterPro" id="IPR014352">
    <property type="entry name" value="FERM/acyl-CoA-bd_prot_sf"/>
</dbReference>